<evidence type="ECO:0000256" key="1">
    <source>
        <dbReference type="SAM" id="Phobius"/>
    </source>
</evidence>
<protein>
    <submittedName>
        <fullName evidence="2">Uncharacterized protein</fullName>
    </submittedName>
</protein>
<proteinExistence type="predicted"/>
<dbReference type="AlphaFoldDB" id="A0A2S3UK69"/>
<accession>A0A2S3UK69</accession>
<keyword evidence="3" id="KW-1185">Reference proteome</keyword>
<sequence>MNKAKIVNRYVAPAFYLVLFPSICYLLPTNESPAGILAFLQWCNSLFGEFYITRYASALQVSFFTAKYYIMIFFLFHFITPFYTVFLCFTVTVDWKKLNLITFFSVLIIVLFGYFPFIEWYRPDTISSTSHRGTLLVGALYPAIVSAYSYVTAACIAVTASLIKKQVSNDN</sequence>
<comment type="caution">
    <text evidence="2">The sequence shown here is derived from an EMBL/GenBank/DDBJ whole genome shotgun (WGS) entry which is preliminary data.</text>
</comment>
<keyword evidence="1" id="KW-1133">Transmembrane helix</keyword>
<dbReference type="Proteomes" id="UP000236959">
    <property type="component" value="Unassembled WGS sequence"/>
</dbReference>
<evidence type="ECO:0000313" key="2">
    <source>
        <dbReference type="EMBL" id="POF28114.1"/>
    </source>
</evidence>
<dbReference type="EMBL" id="PPCN01000017">
    <property type="protein sequence ID" value="POF28114.1"/>
    <property type="molecule type" value="Genomic_DNA"/>
</dbReference>
<keyword evidence="1" id="KW-0812">Transmembrane</keyword>
<feature type="transmembrane region" description="Helical" evidence="1">
    <location>
        <begin position="7"/>
        <end position="28"/>
    </location>
</feature>
<dbReference type="RefSeq" id="WP_146048636.1">
    <property type="nucleotide sequence ID" value="NZ_PPCN01000017.1"/>
</dbReference>
<feature type="transmembrane region" description="Helical" evidence="1">
    <location>
        <begin position="68"/>
        <end position="92"/>
    </location>
</feature>
<name>A0A2S3UK69_9HYPH</name>
<organism evidence="2 3">
    <name type="scientific">Roseibium marinum</name>
    <dbReference type="NCBI Taxonomy" id="281252"/>
    <lineage>
        <taxon>Bacteria</taxon>
        <taxon>Pseudomonadati</taxon>
        <taxon>Pseudomonadota</taxon>
        <taxon>Alphaproteobacteria</taxon>
        <taxon>Hyphomicrobiales</taxon>
        <taxon>Stappiaceae</taxon>
        <taxon>Roseibium</taxon>
    </lineage>
</organism>
<keyword evidence="1" id="KW-0472">Membrane</keyword>
<gene>
    <name evidence="2" type="ORF">CLV41_11748</name>
</gene>
<reference evidence="2 3" key="1">
    <citation type="submission" date="2018-01" db="EMBL/GenBank/DDBJ databases">
        <title>Genomic Encyclopedia of Archaeal and Bacterial Type Strains, Phase II (KMG-II): from individual species to whole genera.</title>
        <authorList>
            <person name="Goeker M."/>
        </authorList>
    </citation>
    <scope>NUCLEOTIDE SEQUENCE [LARGE SCALE GENOMIC DNA]</scope>
    <source>
        <strain evidence="2 3">DSM 17023</strain>
    </source>
</reference>
<evidence type="ECO:0000313" key="3">
    <source>
        <dbReference type="Proteomes" id="UP000236959"/>
    </source>
</evidence>
<feature type="transmembrane region" description="Helical" evidence="1">
    <location>
        <begin position="139"/>
        <end position="163"/>
    </location>
</feature>
<feature type="transmembrane region" description="Helical" evidence="1">
    <location>
        <begin position="98"/>
        <end position="118"/>
    </location>
</feature>